<protein>
    <submittedName>
        <fullName evidence="3">Uncharacterized protein</fullName>
    </submittedName>
</protein>
<dbReference type="Proteomes" id="UP000319004">
    <property type="component" value="Chromosome"/>
</dbReference>
<dbReference type="EMBL" id="CP037423">
    <property type="protein sequence ID" value="QDV43307.1"/>
    <property type="molecule type" value="Genomic_DNA"/>
</dbReference>
<evidence type="ECO:0000256" key="2">
    <source>
        <dbReference type="SAM" id="Phobius"/>
    </source>
</evidence>
<name>A0A518HR61_9BACT</name>
<keyword evidence="2" id="KW-1133">Transmembrane helix</keyword>
<sequence>MIRAQVHQPFFRKFLYVFLGCTAFAGWCLYDGLIAYPKKLTIAEAYEGLPEEGRREAWKELATEKGWPTITPSKTASDIEHDISTQFMQLILCMLFGIPALMMFMSGQGTWIEGDETLIRNSKGQEVPIDAITKIDKRKWDAKGIAKIHYEVDGKTKKFVMDDFKYEREPMGQLMKFAEANLTEEQVTGDFLERDKERIAQQQAAEAEAEEYDDEADYEDEDEFEDAEDAESKSNS</sequence>
<keyword evidence="4" id="KW-1185">Reference proteome</keyword>
<feature type="compositionally biased region" description="Acidic residues" evidence="1">
    <location>
        <begin position="207"/>
        <end position="229"/>
    </location>
</feature>
<keyword evidence="2" id="KW-0812">Transmembrane</keyword>
<proteinExistence type="predicted"/>
<organism evidence="3 4">
    <name type="scientific">Stieleria neptunia</name>
    <dbReference type="NCBI Taxonomy" id="2527979"/>
    <lineage>
        <taxon>Bacteria</taxon>
        <taxon>Pseudomonadati</taxon>
        <taxon>Planctomycetota</taxon>
        <taxon>Planctomycetia</taxon>
        <taxon>Pirellulales</taxon>
        <taxon>Pirellulaceae</taxon>
        <taxon>Stieleria</taxon>
    </lineage>
</organism>
<evidence type="ECO:0000256" key="1">
    <source>
        <dbReference type="SAM" id="MobiDB-lite"/>
    </source>
</evidence>
<gene>
    <name evidence="3" type="ORF">Enr13x_31620</name>
</gene>
<keyword evidence="2" id="KW-0472">Membrane</keyword>
<dbReference type="OrthoDB" id="285341at2"/>
<feature type="region of interest" description="Disordered" evidence="1">
    <location>
        <begin position="190"/>
        <end position="236"/>
    </location>
</feature>
<dbReference type="KEGG" id="snep:Enr13x_31620"/>
<reference evidence="3 4" key="1">
    <citation type="submission" date="2019-03" db="EMBL/GenBank/DDBJ databases">
        <title>Deep-cultivation of Planctomycetes and their phenomic and genomic characterization uncovers novel biology.</title>
        <authorList>
            <person name="Wiegand S."/>
            <person name="Jogler M."/>
            <person name="Boedeker C."/>
            <person name="Pinto D."/>
            <person name="Vollmers J."/>
            <person name="Rivas-Marin E."/>
            <person name="Kohn T."/>
            <person name="Peeters S.H."/>
            <person name="Heuer A."/>
            <person name="Rast P."/>
            <person name="Oberbeckmann S."/>
            <person name="Bunk B."/>
            <person name="Jeske O."/>
            <person name="Meyerdierks A."/>
            <person name="Storesund J.E."/>
            <person name="Kallscheuer N."/>
            <person name="Luecker S."/>
            <person name="Lage O.M."/>
            <person name="Pohl T."/>
            <person name="Merkel B.J."/>
            <person name="Hornburger P."/>
            <person name="Mueller R.-W."/>
            <person name="Bruemmer F."/>
            <person name="Labrenz M."/>
            <person name="Spormann A.M."/>
            <person name="Op den Camp H."/>
            <person name="Overmann J."/>
            <person name="Amann R."/>
            <person name="Jetten M.S.M."/>
            <person name="Mascher T."/>
            <person name="Medema M.H."/>
            <person name="Devos D.P."/>
            <person name="Kaster A.-K."/>
            <person name="Ovreas L."/>
            <person name="Rohde M."/>
            <person name="Galperin M.Y."/>
            <person name="Jogler C."/>
        </authorList>
    </citation>
    <scope>NUCLEOTIDE SEQUENCE [LARGE SCALE GENOMIC DNA]</scope>
    <source>
        <strain evidence="3 4">Enr13</strain>
    </source>
</reference>
<accession>A0A518HR61</accession>
<evidence type="ECO:0000313" key="4">
    <source>
        <dbReference type="Proteomes" id="UP000319004"/>
    </source>
</evidence>
<dbReference type="AlphaFoldDB" id="A0A518HR61"/>
<evidence type="ECO:0000313" key="3">
    <source>
        <dbReference type="EMBL" id="QDV43307.1"/>
    </source>
</evidence>
<dbReference type="RefSeq" id="WP_145387362.1">
    <property type="nucleotide sequence ID" value="NZ_CP037423.1"/>
</dbReference>
<feature type="transmembrane region" description="Helical" evidence="2">
    <location>
        <begin position="14"/>
        <end position="36"/>
    </location>
</feature>
<feature type="transmembrane region" description="Helical" evidence="2">
    <location>
        <begin position="87"/>
        <end position="105"/>
    </location>
</feature>